<dbReference type="EMBL" id="JAIWYP010000007">
    <property type="protein sequence ID" value="KAH3799055.1"/>
    <property type="molecule type" value="Genomic_DNA"/>
</dbReference>
<name>A0A9D4J5D1_DREPO</name>
<reference evidence="1" key="2">
    <citation type="submission" date="2020-11" db="EMBL/GenBank/DDBJ databases">
        <authorList>
            <person name="McCartney M.A."/>
            <person name="Auch B."/>
            <person name="Kono T."/>
            <person name="Mallez S."/>
            <person name="Becker A."/>
            <person name="Gohl D.M."/>
            <person name="Silverstein K.A.T."/>
            <person name="Koren S."/>
            <person name="Bechman K.B."/>
            <person name="Herman A."/>
            <person name="Abrahante J.E."/>
            <person name="Garbe J."/>
        </authorList>
    </citation>
    <scope>NUCLEOTIDE SEQUENCE</scope>
    <source>
        <strain evidence="1">Duluth1</strain>
        <tissue evidence="1">Whole animal</tissue>
    </source>
</reference>
<evidence type="ECO:0000313" key="2">
    <source>
        <dbReference type="Proteomes" id="UP000828390"/>
    </source>
</evidence>
<dbReference type="AlphaFoldDB" id="A0A9D4J5D1"/>
<gene>
    <name evidence="1" type="ORF">DPMN_152658</name>
</gene>
<keyword evidence="2" id="KW-1185">Reference proteome</keyword>
<organism evidence="1 2">
    <name type="scientific">Dreissena polymorpha</name>
    <name type="common">Zebra mussel</name>
    <name type="synonym">Mytilus polymorpha</name>
    <dbReference type="NCBI Taxonomy" id="45954"/>
    <lineage>
        <taxon>Eukaryota</taxon>
        <taxon>Metazoa</taxon>
        <taxon>Spiralia</taxon>
        <taxon>Lophotrochozoa</taxon>
        <taxon>Mollusca</taxon>
        <taxon>Bivalvia</taxon>
        <taxon>Autobranchia</taxon>
        <taxon>Heteroconchia</taxon>
        <taxon>Euheterodonta</taxon>
        <taxon>Imparidentia</taxon>
        <taxon>Neoheterodontei</taxon>
        <taxon>Myida</taxon>
        <taxon>Dreissenoidea</taxon>
        <taxon>Dreissenidae</taxon>
        <taxon>Dreissena</taxon>
    </lineage>
</organism>
<proteinExistence type="predicted"/>
<evidence type="ECO:0000313" key="1">
    <source>
        <dbReference type="EMBL" id="KAH3799055.1"/>
    </source>
</evidence>
<comment type="caution">
    <text evidence="1">The sequence shown here is derived from an EMBL/GenBank/DDBJ whole genome shotgun (WGS) entry which is preliminary data.</text>
</comment>
<protein>
    <submittedName>
        <fullName evidence="1">Uncharacterized protein</fullName>
    </submittedName>
</protein>
<accession>A0A9D4J5D1</accession>
<dbReference type="Proteomes" id="UP000828390">
    <property type="component" value="Unassembled WGS sequence"/>
</dbReference>
<reference evidence="1" key="1">
    <citation type="journal article" date="2019" name="bioRxiv">
        <title>The Genome of the Zebra Mussel, Dreissena polymorpha: A Resource for Invasive Species Research.</title>
        <authorList>
            <person name="McCartney M.A."/>
            <person name="Auch B."/>
            <person name="Kono T."/>
            <person name="Mallez S."/>
            <person name="Zhang Y."/>
            <person name="Obille A."/>
            <person name="Becker A."/>
            <person name="Abrahante J.E."/>
            <person name="Garbe J."/>
            <person name="Badalamenti J.P."/>
            <person name="Herman A."/>
            <person name="Mangelson H."/>
            <person name="Liachko I."/>
            <person name="Sullivan S."/>
            <person name="Sone E.D."/>
            <person name="Koren S."/>
            <person name="Silverstein K.A.T."/>
            <person name="Beckman K.B."/>
            <person name="Gohl D.M."/>
        </authorList>
    </citation>
    <scope>NUCLEOTIDE SEQUENCE</scope>
    <source>
        <strain evidence="1">Duluth1</strain>
        <tissue evidence="1">Whole animal</tissue>
    </source>
</reference>
<sequence>MTELLPNISCYHNKCDNVTTIVTESNLKFLSKTTDAIFETLKALAESDDCKSAHAGKRSIRDLSELESTYICPVNFNTTPKPKTNGCHPVIP</sequence>